<evidence type="ECO:0000259" key="6">
    <source>
        <dbReference type="Pfam" id="PF01266"/>
    </source>
</evidence>
<evidence type="ECO:0000256" key="2">
    <source>
        <dbReference type="ARBA" id="ARBA00022630"/>
    </source>
</evidence>
<dbReference type="InterPro" id="IPR006076">
    <property type="entry name" value="FAD-dep_OxRdtase"/>
</dbReference>
<protein>
    <submittedName>
        <fullName evidence="7">L-2-hydroxyglutarate oxidase LhgO</fullName>
    </submittedName>
</protein>
<evidence type="ECO:0000256" key="1">
    <source>
        <dbReference type="ARBA" id="ARBA00001974"/>
    </source>
</evidence>
<keyword evidence="3" id="KW-0274">FAD</keyword>
<dbReference type="PANTHER" id="PTHR43104:SF4">
    <property type="entry name" value="L-2-HYDROXYGLUTARATE DEHYDROGENASE, MITOCHONDRIAL"/>
    <property type="match status" value="1"/>
</dbReference>
<comment type="caution">
    <text evidence="7">The sequence shown here is derived from an EMBL/GenBank/DDBJ whole genome shotgun (WGS) entry which is preliminary data.</text>
</comment>
<evidence type="ECO:0000256" key="4">
    <source>
        <dbReference type="ARBA" id="ARBA00023002"/>
    </source>
</evidence>
<dbReference type="AlphaFoldDB" id="A0A7W9CGT8"/>
<organism evidence="7 8">
    <name type="scientific">Brevundimonas variabilis</name>
    <dbReference type="NCBI Taxonomy" id="74312"/>
    <lineage>
        <taxon>Bacteria</taxon>
        <taxon>Pseudomonadati</taxon>
        <taxon>Pseudomonadota</taxon>
        <taxon>Alphaproteobacteria</taxon>
        <taxon>Caulobacterales</taxon>
        <taxon>Caulobacteraceae</taxon>
        <taxon>Brevundimonas</taxon>
    </lineage>
</organism>
<sequence length="377" mass="39857">MAAPFDFDATVVGAGAVGLACGRALTKRGLTVLVLEKEPAIGQGVSSRNSEVIHGGLYYPTGSLKARFCVQGRRALYAYLETRKIDFDRCGKLVVASVPEDLDRLDAILDQARANDVEEMQRLTRDEVLALEPELKVEGAILSPQSGVFDSHGYMLALQGEIEDGGGAVVVSTPFERAEPLPDGGFRITAGSADGTTPTTLTTRLLVTAPGLGAQAVAGRIDGFPADGIPAGHFGKGVYFRLAGRAPFRRLIYPPPIPGALGTHYRRDLGGQAVFGPDLTFVDTEDYSVDPAKADEFAAYIRRFWPGLPDGALTPDYAGIRPKLHGPGKPQPDFRLDGPSVHQIDGLMALFGIESPGLTSSMAIGEAVADALLVDAA</sequence>
<comment type="cofactor">
    <cofactor evidence="1">
        <name>FAD</name>
        <dbReference type="ChEBI" id="CHEBI:57692"/>
    </cofactor>
</comment>
<dbReference type="Gene3D" id="3.50.50.60">
    <property type="entry name" value="FAD/NAD(P)-binding domain"/>
    <property type="match status" value="1"/>
</dbReference>
<name>A0A7W9CGT8_9CAUL</name>
<evidence type="ECO:0000313" key="7">
    <source>
        <dbReference type="EMBL" id="MBB5745389.1"/>
    </source>
</evidence>
<gene>
    <name evidence="7" type="ORF">GGR13_000973</name>
</gene>
<evidence type="ECO:0000256" key="3">
    <source>
        <dbReference type="ARBA" id="ARBA00022827"/>
    </source>
</evidence>
<feature type="domain" description="FAD dependent oxidoreductase" evidence="6">
    <location>
        <begin position="8"/>
        <end position="370"/>
    </location>
</feature>
<evidence type="ECO:0000313" key="8">
    <source>
        <dbReference type="Proteomes" id="UP000545037"/>
    </source>
</evidence>
<dbReference type="SUPFAM" id="SSF51905">
    <property type="entry name" value="FAD/NAD(P)-binding domain"/>
    <property type="match status" value="1"/>
</dbReference>
<accession>A0A7W9CGT8</accession>
<dbReference type="Proteomes" id="UP000545037">
    <property type="component" value="Unassembled WGS sequence"/>
</dbReference>
<evidence type="ECO:0000256" key="5">
    <source>
        <dbReference type="ARBA" id="ARBA00037941"/>
    </source>
</evidence>
<reference evidence="7 8" key="1">
    <citation type="submission" date="2020-08" db="EMBL/GenBank/DDBJ databases">
        <title>Genomic Encyclopedia of Type Strains, Phase IV (KMG-IV): sequencing the most valuable type-strain genomes for metagenomic binning, comparative biology and taxonomic classification.</title>
        <authorList>
            <person name="Goeker M."/>
        </authorList>
    </citation>
    <scope>NUCLEOTIDE SEQUENCE [LARGE SCALE GENOMIC DNA]</scope>
    <source>
        <strain evidence="7 8">DSM 4737</strain>
    </source>
</reference>
<keyword evidence="8" id="KW-1185">Reference proteome</keyword>
<proteinExistence type="inferred from homology"/>
<dbReference type="PANTHER" id="PTHR43104">
    <property type="entry name" value="L-2-HYDROXYGLUTARATE DEHYDROGENASE, MITOCHONDRIAL"/>
    <property type="match status" value="1"/>
</dbReference>
<dbReference type="EMBL" id="JACHOR010000002">
    <property type="protein sequence ID" value="MBB5745389.1"/>
    <property type="molecule type" value="Genomic_DNA"/>
</dbReference>
<comment type="similarity">
    <text evidence="5">Belongs to the L2HGDH family.</text>
</comment>
<dbReference type="InterPro" id="IPR036188">
    <property type="entry name" value="FAD/NAD-bd_sf"/>
</dbReference>
<dbReference type="Pfam" id="PF01266">
    <property type="entry name" value="DAO"/>
    <property type="match status" value="1"/>
</dbReference>
<dbReference type="GO" id="GO:0047545">
    <property type="term" value="F:(S)-2-hydroxyglutarate dehydrogenase activity"/>
    <property type="evidence" value="ECO:0007669"/>
    <property type="project" value="TreeGrafter"/>
</dbReference>
<keyword evidence="4" id="KW-0560">Oxidoreductase</keyword>
<dbReference type="RefSeq" id="WP_183212389.1">
    <property type="nucleotide sequence ID" value="NZ_JACHOR010000002.1"/>
</dbReference>
<keyword evidence="2" id="KW-0285">Flavoprotein</keyword>
<dbReference type="Gene3D" id="3.30.9.10">
    <property type="entry name" value="D-Amino Acid Oxidase, subunit A, domain 2"/>
    <property type="match status" value="1"/>
</dbReference>